<reference evidence="2" key="2">
    <citation type="submission" date="2024-04" db="EMBL/GenBank/DDBJ databases">
        <authorList>
            <person name="Chen Y."/>
            <person name="Shah S."/>
            <person name="Dougan E. K."/>
            <person name="Thang M."/>
            <person name="Chan C."/>
        </authorList>
    </citation>
    <scope>NUCLEOTIDE SEQUENCE [LARGE SCALE GENOMIC DNA]</scope>
</reference>
<dbReference type="Proteomes" id="UP001152797">
    <property type="component" value="Unassembled WGS sequence"/>
</dbReference>
<proteinExistence type="predicted"/>
<reference evidence="1" key="1">
    <citation type="submission" date="2022-10" db="EMBL/GenBank/DDBJ databases">
        <authorList>
            <person name="Chen Y."/>
            <person name="Dougan E. K."/>
            <person name="Chan C."/>
            <person name="Rhodes N."/>
            <person name="Thang M."/>
        </authorList>
    </citation>
    <scope>NUCLEOTIDE SEQUENCE</scope>
</reference>
<dbReference type="EMBL" id="CAMXCT030002391">
    <property type="protein sequence ID" value="CAL4785195.1"/>
    <property type="molecule type" value="Genomic_DNA"/>
</dbReference>
<evidence type="ECO:0000313" key="2">
    <source>
        <dbReference type="EMBL" id="CAL1151258.1"/>
    </source>
</evidence>
<sequence>MANKPGRPAVKRRCRPEVMALLEEFYTEKLLEHNYIKDTRKEIRHRHGLCAKDPRVCKFSMVDVGVCQIGEQEVEIERNFEFVASYLATFVGPSSLPKKLEVEDQSECFSFTSRD</sequence>
<protein>
    <submittedName>
        <fullName evidence="1">Uncharacterized protein</fullName>
    </submittedName>
</protein>
<name>A0A9P1CVU1_9DINO</name>
<evidence type="ECO:0000313" key="3">
    <source>
        <dbReference type="Proteomes" id="UP001152797"/>
    </source>
</evidence>
<gene>
    <name evidence="1" type="ORF">C1SCF055_LOCUS24221</name>
</gene>
<dbReference type="AlphaFoldDB" id="A0A9P1CVU1"/>
<keyword evidence="3" id="KW-1185">Reference proteome</keyword>
<dbReference type="EMBL" id="CAMXCT010002391">
    <property type="protein sequence ID" value="CAI3997883.1"/>
    <property type="molecule type" value="Genomic_DNA"/>
</dbReference>
<dbReference type="EMBL" id="CAMXCT020002391">
    <property type="protein sequence ID" value="CAL1151258.1"/>
    <property type="molecule type" value="Genomic_DNA"/>
</dbReference>
<evidence type="ECO:0000313" key="1">
    <source>
        <dbReference type="EMBL" id="CAI3997883.1"/>
    </source>
</evidence>
<comment type="caution">
    <text evidence="1">The sequence shown here is derived from an EMBL/GenBank/DDBJ whole genome shotgun (WGS) entry which is preliminary data.</text>
</comment>
<accession>A0A9P1CVU1</accession>
<organism evidence="1">
    <name type="scientific">Cladocopium goreaui</name>
    <dbReference type="NCBI Taxonomy" id="2562237"/>
    <lineage>
        <taxon>Eukaryota</taxon>
        <taxon>Sar</taxon>
        <taxon>Alveolata</taxon>
        <taxon>Dinophyceae</taxon>
        <taxon>Suessiales</taxon>
        <taxon>Symbiodiniaceae</taxon>
        <taxon>Cladocopium</taxon>
    </lineage>
</organism>